<protein>
    <recommendedName>
        <fullName evidence="4">Dienelactone hydrolase</fullName>
    </recommendedName>
</protein>
<dbReference type="Gene3D" id="3.40.50.1820">
    <property type="entry name" value="alpha/beta hydrolase"/>
    <property type="match status" value="1"/>
</dbReference>
<evidence type="ECO:0000313" key="3">
    <source>
        <dbReference type="Proteomes" id="UP000293638"/>
    </source>
</evidence>
<dbReference type="RefSeq" id="WP_130494203.1">
    <property type="nucleotide sequence ID" value="NZ_SGXD01000005.1"/>
</dbReference>
<dbReference type="PANTHER" id="PTHR22946">
    <property type="entry name" value="DIENELACTONE HYDROLASE DOMAIN-CONTAINING PROTEIN-RELATED"/>
    <property type="match status" value="1"/>
</dbReference>
<organism evidence="2 3">
    <name type="scientific">Motilibacter rhizosphaerae</name>
    <dbReference type="NCBI Taxonomy" id="598652"/>
    <lineage>
        <taxon>Bacteria</taxon>
        <taxon>Bacillati</taxon>
        <taxon>Actinomycetota</taxon>
        <taxon>Actinomycetes</taxon>
        <taxon>Motilibacterales</taxon>
        <taxon>Motilibacteraceae</taxon>
        <taxon>Motilibacter</taxon>
    </lineage>
</organism>
<comment type="caution">
    <text evidence="2">The sequence shown here is derived from an EMBL/GenBank/DDBJ whole genome shotgun (WGS) entry which is preliminary data.</text>
</comment>
<evidence type="ECO:0000256" key="1">
    <source>
        <dbReference type="ARBA" id="ARBA00008645"/>
    </source>
</evidence>
<dbReference type="Proteomes" id="UP000293638">
    <property type="component" value="Unassembled WGS sequence"/>
</dbReference>
<dbReference type="EMBL" id="SGXD01000005">
    <property type="protein sequence ID" value="RZS79983.1"/>
    <property type="molecule type" value="Genomic_DNA"/>
</dbReference>
<dbReference type="InterPro" id="IPR050261">
    <property type="entry name" value="FrsA_esterase"/>
</dbReference>
<dbReference type="OrthoDB" id="4158640at2"/>
<name>A0A4Q7NAW6_9ACTN</name>
<dbReference type="AlphaFoldDB" id="A0A4Q7NAW6"/>
<dbReference type="InterPro" id="IPR029058">
    <property type="entry name" value="AB_hydrolase_fold"/>
</dbReference>
<gene>
    <name evidence="2" type="ORF">EV189_3462</name>
</gene>
<reference evidence="2 3" key="1">
    <citation type="submission" date="2019-02" db="EMBL/GenBank/DDBJ databases">
        <title>Genomic Encyclopedia of Type Strains, Phase IV (KMG-IV): sequencing the most valuable type-strain genomes for metagenomic binning, comparative biology and taxonomic classification.</title>
        <authorList>
            <person name="Goeker M."/>
        </authorList>
    </citation>
    <scope>NUCLEOTIDE SEQUENCE [LARGE SCALE GENOMIC DNA]</scope>
    <source>
        <strain evidence="2 3">DSM 45622</strain>
    </source>
</reference>
<evidence type="ECO:0000313" key="2">
    <source>
        <dbReference type="EMBL" id="RZS79983.1"/>
    </source>
</evidence>
<sequence>MDSLLLTSSTTTDGVTERRFHLGDVPGILWTPEGATGPRPLVLLGHGGGMRMDVPRLVASARATVSAHGFAVAAIDAPGHGARPRLPRDDAARAEIRAARTADDSARFAAVSTRYMAELAEQAVPEWQAVIDALQALPEVGADAPVGYGGSISLGSAIGIPLTAAEPRIRAAVFGGGFFVSAAVVEAARRIRVPVQFLLPWDDEHASRADSLALFDAFGSEEKTLHANPGDHRRPRWLGLDEDFLARHLTAVAA</sequence>
<evidence type="ECO:0008006" key="4">
    <source>
        <dbReference type="Google" id="ProtNLM"/>
    </source>
</evidence>
<accession>A0A4Q7NAW6</accession>
<dbReference type="SUPFAM" id="SSF53474">
    <property type="entry name" value="alpha/beta-Hydrolases"/>
    <property type="match status" value="1"/>
</dbReference>
<proteinExistence type="inferred from homology"/>
<comment type="similarity">
    <text evidence="1">Belongs to the AB hydrolase superfamily.</text>
</comment>
<keyword evidence="3" id="KW-1185">Reference proteome</keyword>